<evidence type="ECO:0000256" key="2">
    <source>
        <dbReference type="SAM" id="SignalP"/>
    </source>
</evidence>
<feature type="domain" description="Chitin-binding type-2" evidence="3">
    <location>
        <begin position="32"/>
        <end position="98"/>
    </location>
</feature>
<evidence type="ECO:0000256" key="1">
    <source>
        <dbReference type="SAM" id="MobiDB-lite"/>
    </source>
</evidence>
<accession>A0ABP1RS71</accession>
<dbReference type="EMBL" id="CAXLJM020000104">
    <property type="protein sequence ID" value="CAL8134206.1"/>
    <property type="molecule type" value="Genomic_DNA"/>
</dbReference>
<organism evidence="4 5">
    <name type="scientific">Orchesella dallaii</name>
    <dbReference type="NCBI Taxonomy" id="48710"/>
    <lineage>
        <taxon>Eukaryota</taxon>
        <taxon>Metazoa</taxon>
        <taxon>Ecdysozoa</taxon>
        <taxon>Arthropoda</taxon>
        <taxon>Hexapoda</taxon>
        <taxon>Collembola</taxon>
        <taxon>Entomobryomorpha</taxon>
        <taxon>Entomobryoidea</taxon>
        <taxon>Orchesellidae</taxon>
        <taxon>Orchesellinae</taxon>
        <taxon>Orchesella</taxon>
    </lineage>
</organism>
<sequence length="289" mass="31729">MKAFYFAFAVTALAAYASAGVVVQEEHPIDWYNCAGKPDGNYEHPSDCTRFISCSGGIASQRDCANCNFDAVRCPEGRTVYNASVDACLWADETSCQVSPQPSTTVGPLPTSGEPASTTGNAGSTVQPPVTLPPIVNPPIENSTCDPLECRVEGYCQHYFKCDNTTNPPRWVRKECGTDLVFNPNDPSGNPHPHGGVCDYWSNLDHATNQTYRLDKECLRCFFEELGECSRDYDYQAPDLLTRTVQRLSCSDGLVFVEAEETCQRCNERVQTDGSTCEAECIRDGNVKP</sequence>
<evidence type="ECO:0000313" key="5">
    <source>
        <dbReference type="Proteomes" id="UP001642540"/>
    </source>
</evidence>
<gene>
    <name evidence="4" type="ORF">ODALV1_LOCUS25416</name>
</gene>
<comment type="caution">
    <text evidence="4">The sequence shown here is derived from an EMBL/GenBank/DDBJ whole genome shotgun (WGS) entry which is preliminary data.</text>
</comment>
<dbReference type="SMART" id="SM00494">
    <property type="entry name" value="ChtBD2"/>
    <property type="match status" value="2"/>
</dbReference>
<name>A0ABP1RS71_9HEXA</name>
<keyword evidence="2" id="KW-0732">Signal</keyword>
<evidence type="ECO:0000313" key="4">
    <source>
        <dbReference type="EMBL" id="CAL8134206.1"/>
    </source>
</evidence>
<dbReference type="Proteomes" id="UP001642540">
    <property type="component" value="Unassembled WGS sequence"/>
</dbReference>
<feature type="domain" description="Chitin-binding type-2" evidence="3">
    <location>
        <begin position="143"/>
        <end position="200"/>
    </location>
</feature>
<dbReference type="SUPFAM" id="SSF57625">
    <property type="entry name" value="Invertebrate chitin-binding proteins"/>
    <property type="match status" value="1"/>
</dbReference>
<dbReference type="InterPro" id="IPR036508">
    <property type="entry name" value="Chitin-bd_dom_sf"/>
</dbReference>
<dbReference type="Pfam" id="PF01607">
    <property type="entry name" value="CBM_14"/>
    <property type="match status" value="1"/>
</dbReference>
<proteinExistence type="predicted"/>
<feature type="region of interest" description="Disordered" evidence="1">
    <location>
        <begin position="100"/>
        <end position="129"/>
    </location>
</feature>
<feature type="compositionally biased region" description="Polar residues" evidence="1">
    <location>
        <begin position="114"/>
        <end position="127"/>
    </location>
</feature>
<feature type="chain" id="PRO_5045037610" description="Chitin-binding type-2 domain-containing protein" evidence="2">
    <location>
        <begin position="20"/>
        <end position="289"/>
    </location>
</feature>
<dbReference type="Gene3D" id="2.170.140.10">
    <property type="entry name" value="Chitin binding domain"/>
    <property type="match status" value="1"/>
</dbReference>
<dbReference type="InterPro" id="IPR002557">
    <property type="entry name" value="Chitin-bd_dom"/>
</dbReference>
<feature type="signal peptide" evidence="2">
    <location>
        <begin position="1"/>
        <end position="19"/>
    </location>
</feature>
<keyword evidence="5" id="KW-1185">Reference proteome</keyword>
<evidence type="ECO:0000259" key="3">
    <source>
        <dbReference type="SMART" id="SM00494"/>
    </source>
</evidence>
<protein>
    <recommendedName>
        <fullName evidence="3">Chitin-binding type-2 domain-containing protein</fullName>
    </recommendedName>
</protein>
<reference evidence="4 5" key="1">
    <citation type="submission" date="2024-08" db="EMBL/GenBank/DDBJ databases">
        <authorList>
            <person name="Cucini C."/>
            <person name="Frati F."/>
        </authorList>
    </citation>
    <scope>NUCLEOTIDE SEQUENCE [LARGE SCALE GENOMIC DNA]</scope>
</reference>